<reference evidence="2" key="1">
    <citation type="submission" date="2021-06" db="EMBL/GenBank/DDBJ databases">
        <authorList>
            <person name="Kallberg Y."/>
            <person name="Tangrot J."/>
            <person name="Rosling A."/>
        </authorList>
    </citation>
    <scope>NUCLEOTIDE SEQUENCE</scope>
    <source>
        <strain evidence="2">BR232B</strain>
    </source>
</reference>
<dbReference type="SUPFAM" id="SSF51430">
    <property type="entry name" value="NAD(P)-linked oxidoreductase"/>
    <property type="match status" value="1"/>
</dbReference>
<dbReference type="InterPro" id="IPR023210">
    <property type="entry name" value="NADP_OxRdtase_dom"/>
</dbReference>
<dbReference type="PROSITE" id="PS00062">
    <property type="entry name" value="ALDOKETO_REDUCTASE_2"/>
    <property type="match status" value="1"/>
</dbReference>
<protein>
    <submittedName>
        <fullName evidence="2">4798_t:CDS:1</fullName>
    </submittedName>
</protein>
<dbReference type="InterPro" id="IPR020471">
    <property type="entry name" value="AKR"/>
</dbReference>
<dbReference type="InterPro" id="IPR036812">
    <property type="entry name" value="NAD(P)_OxRdtase_dom_sf"/>
</dbReference>
<proteinExistence type="predicted"/>
<dbReference type="OrthoDB" id="416253at2759"/>
<name>A0A9N9C1G9_9GLOM</name>
<dbReference type="PANTHER" id="PTHR43827:SF13">
    <property type="entry name" value="ALDO_KETO REDUCTASE FAMILY PROTEIN"/>
    <property type="match status" value="1"/>
</dbReference>
<dbReference type="PRINTS" id="PR00069">
    <property type="entry name" value="ALDKETRDTASE"/>
</dbReference>
<dbReference type="Proteomes" id="UP000789739">
    <property type="component" value="Unassembled WGS sequence"/>
</dbReference>
<dbReference type="AlphaFoldDB" id="A0A9N9C1G9"/>
<sequence>MESQPPIDSTAKLNDGREIPLGLGVYLSPPGDVTKTLCWRPWRFLHAMTLAKIKRLQRYENTLAAADTSLAKLNTGYIDLLLLHSPLPGKKKRLKSYRALEELVKSGKVKSIGISNYGVQHLRELFQRLNPRLIRLRIFLINAGEPSSGTPVQKLNGFDDANLVPIAQKHNKTSAQVLIRWGLQHGLPKSVHNERITSNADAFNFHLDDADMGILDGLDENFVTGKVGY</sequence>
<dbReference type="CDD" id="cd19071">
    <property type="entry name" value="AKR_AKR1-5-like"/>
    <property type="match status" value="1"/>
</dbReference>
<dbReference type="PANTHER" id="PTHR43827">
    <property type="entry name" value="2,5-DIKETO-D-GLUCONIC ACID REDUCTASE"/>
    <property type="match status" value="1"/>
</dbReference>
<dbReference type="EMBL" id="CAJVPI010000992">
    <property type="protein sequence ID" value="CAG8587333.1"/>
    <property type="molecule type" value="Genomic_DNA"/>
</dbReference>
<accession>A0A9N9C1G9</accession>
<comment type="caution">
    <text evidence="2">The sequence shown here is derived from an EMBL/GenBank/DDBJ whole genome shotgun (WGS) entry which is preliminary data.</text>
</comment>
<dbReference type="GO" id="GO:0016491">
    <property type="term" value="F:oxidoreductase activity"/>
    <property type="evidence" value="ECO:0007669"/>
    <property type="project" value="InterPro"/>
</dbReference>
<dbReference type="Pfam" id="PF00248">
    <property type="entry name" value="Aldo_ket_red"/>
    <property type="match status" value="1"/>
</dbReference>
<dbReference type="Gene3D" id="3.20.20.100">
    <property type="entry name" value="NADP-dependent oxidoreductase domain"/>
    <property type="match status" value="1"/>
</dbReference>
<dbReference type="InterPro" id="IPR018170">
    <property type="entry name" value="Aldo/ket_reductase_CS"/>
</dbReference>
<gene>
    <name evidence="2" type="ORF">PBRASI_LOCUS6937</name>
</gene>
<dbReference type="PROSITE" id="PS00063">
    <property type="entry name" value="ALDOKETO_REDUCTASE_3"/>
    <property type="match status" value="1"/>
</dbReference>
<feature type="domain" description="NADP-dependent oxidoreductase" evidence="1">
    <location>
        <begin position="52"/>
        <end position="125"/>
    </location>
</feature>
<evidence type="ECO:0000313" key="3">
    <source>
        <dbReference type="Proteomes" id="UP000789739"/>
    </source>
</evidence>
<evidence type="ECO:0000313" key="2">
    <source>
        <dbReference type="EMBL" id="CAG8587333.1"/>
    </source>
</evidence>
<keyword evidence="3" id="KW-1185">Reference proteome</keyword>
<evidence type="ECO:0000259" key="1">
    <source>
        <dbReference type="Pfam" id="PF00248"/>
    </source>
</evidence>
<organism evidence="2 3">
    <name type="scientific">Paraglomus brasilianum</name>
    <dbReference type="NCBI Taxonomy" id="144538"/>
    <lineage>
        <taxon>Eukaryota</taxon>
        <taxon>Fungi</taxon>
        <taxon>Fungi incertae sedis</taxon>
        <taxon>Mucoromycota</taxon>
        <taxon>Glomeromycotina</taxon>
        <taxon>Glomeromycetes</taxon>
        <taxon>Paraglomerales</taxon>
        <taxon>Paraglomeraceae</taxon>
        <taxon>Paraglomus</taxon>
    </lineage>
</organism>